<evidence type="ECO:0000313" key="6">
    <source>
        <dbReference type="EMBL" id="QET05987.1"/>
    </source>
</evidence>
<dbReference type="GO" id="GO:0005886">
    <property type="term" value="C:plasma membrane"/>
    <property type="evidence" value="ECO:0007669"/>
    <property type="project" value="TreeGrafter"/>
</dbReference>
<dbReference type="SMART" id="SM00267">
    <property type="entry name" value="GGDEF"/>
    <property type="match status" value="1"/>
</dbReference>
<feature type="transmembrane region" description="Helical" evidence="4">
    <location>
        <begin position="209"/>
        <end position="231"/>
    </location>
</feature>
<feature type="transmembrane region" description="Helical" evidence="4">
    <location>
        <begin position="135"/>
        <end position="156"/>
    </location>
</feature>
<feature type="transmembrane region" description="Helical" evidence="4">
    <location>
        <begin position="112"/>
        <end position="129"/>
    </location>
</feature>
<dbReference type="GO" id="GO:1902201">
    <property type="term" value="P:negative regulation of bacterial-type flagellum-dependent cell motility"/>
    <property type="evidence" value="ECO:0007669"/>
    <property type="project" value="TreeGrafter"/>
</dbReference>
<feature type="transmembrane region" description="Helical" evidence="4">
    <location>
        <begin position="168"/>
        <end position="189"/>
    </location>
</feature>
<comment type="catalytic activity">
    <reaction evidence="2">
        <text>2 GTP = 3',3'-c-di-GMP + 2 diphosphate</text>
        <dbReference type="Rhea" id="RHEA:24898"/>
        <dbReference type="ChEBI" id="CHEBI:33019"/>
        <dbReference type="ChEBI" id="CHEBI:37565"/>
        <dbReference type="ChEBI" id="CHEBI:58805"/>
        <dbReference type="EC" id="2.7.7.65"/>
    </reaction>
</comment>
<feature type="region of interest" description="Disordered" evidence="3">
    <location>
        <begin position="419"/>
        <end position="439"/>
    </location>
</feature>
<feature type="transmembrane region" description="Helical" evidence="4">
    <location>
        <begin position="40"/>
        <end position="60"/>
    </location>
</feature>
<keyword evidence="4" id="KW-0472">Membrane</keyword>
<dbReference type="RefSeq" id="WP_150376686.1">
    <property type="nucleotide sequence ID" value="NZ_CP044067.1"/>
</dbReference>
<evidence type="ECO:0000313" key="7">
    <source>
        <dbReference type="Proteomes" id="UP000322822"/>
    </source>
</evidence>
<keyword evidence="4" id="KW-0812">Transmembrane</keyword>
<evidence type="ECO:0000256" key="2">
    <source>
        <dbReference type="ARBA" id="ARBA00034247"/>
    </source>
</evidence>
<dbReference type="Proteomes" id="UP000322822">
    <property type="component" value="Chromosome 2"/>
</dbReference>
<dbReference type="PANTHER" id="PTHR45138:SF9">
    <property type="entry name" value="DIGUANYLATE CYCLASE DGCM-RELATED"/>
    <property type="match status" value="1"/>
</dbReference>
<dbReference type="EMBL" id="CP044067">
    <property type="protein sequence ID" value="QET05987.1"/>
    <property type="molecule type" value="Genomic_DNA"/>
</dbReference>
<dbReference type="PANTHER" id="PTHR45138">
    <property type="entry name" value="REGULATORY COMPONENTS OF SENSORY TRANSDUCTION SYSTEM"/>
    <property type="match status" value="1"/>
</dbReference>
<reference evidence="6 7" key="1">
    <citation type="submission" date="2019-09" db="EMBL/GenBank/DDBJ databases">
        <title>FDA dAtabase for Regulatory Grade micrObial Sequences (FDA-ARGOS): Supporting development and validation of Infectious Disease Dx tests.</title>
        <authorList>
            <person name="Sciortino C."/>
            <person name="Tallon L."/>
            <person name="Sadzewicz L."/>
            <person name="Vavikolanu K."/>
            <person name="Mehta A."/>
            <person name="Aluvathingal J."/>
            <person name="Nadendla S."/>
            <person name="Nandy P."/>
            <person name="Geyer C."/>
            <person name="Yan Y."/>
            <person name="Sichtig H."/>
        </authorList>
    </citation>
    <scope>NUCLEOTIDE SEQUENCE [LARGE SCALE GENOMIC DNA]</scope>
    <source>
        <strain evidence="6 7">FDAARGOS_664</strain>
    </source>
</reference>
<dbReference type="InterPro" id="IPR029787">
    <property type="entry name" value="Nucleotide_cyclase"/>
</dbReference>
<proteinExistence type="predicted"/>
<dbReference type="Gene3D" id="3.30.70.270">
    <property type="match status" value="1"/>
</dbReference>
<dbReference type="InterPro" id="IPR000160">
    <property type="entry name" value="GGDEF_dom"/>
</dbReference>
<dbReference type="FunFam" id="3.30.70.270:FF:000001">
    <property type="entry name" value="Diguanylate cyclase domain protein"/>
    <property type="match status" value="1"/>
</dbReference>
<dbReference type="AlphaFoldDB" id="A0A5P2HCJ9"/>
<dbReference type="PROSITE" id="PS50887">
    <property type="entry name" value="GGDEF"/>
    <property type="match status" value="1"/>
</dbReference>
<organism evidence="6 7">
    <name type="scientific">Cupriavidus pauculus</name>
    <dbReference type="NCBI Taxonomy" id="82633"/>
    <lineage>
        <taxon>Bacteria</taxon>
        <taxon>Pseudomonadati</taxon>
        <taxon>Pseudomonadota</taxon>
        <taxon>Betaproteobacteria</taxon>
        <taxon>Burkholderiales</taxon>
        <taxon>Burkholderiaceae</taxon>
        <taxon>Cupriavidus</taxon>
    </lineage>
</organism>
<name>A0A5P2HCJ9_9BURK</name>
<protein>
    <recommendedName>
        <fullName evidence="1">diguanylate cyclase</fullName>
        <ecNumber evidence="1">2.7.7.65</ecNumber>
    </recommendedName>
</protein>
<dbReference type="OrthoDB" id="9813903at2"/>
<dbReference type="CDD" id="cd01949">
    <property type="entry name" value="GGDEF"/>
    <property type="match status" value="1"/>
</dbReference>
<evidence type="ECO:0000259" key="5">
    <source>
        <dbReference type="PROSITE" id="PS50887"/>
    </source>
</evidence>
<dbReference type="InterPro" id="IPR043128">
    <property type="entry name" value="Rev_trsase/Diguanyl_cyclase"/>
</dbReference>
<dbReference type="Pfam" id="PF00990">
    <property type="entry name" value="GGDEF"/>
    <property type="match status" value="1"/>
</dbReference>
<dbReference type="InterPro" id="IPR050469">
    <property type="entry name" value="Diguanylate_Cyclase"/>
</dbReference>
<dbReference type="SUPFAM" id="SSF55073">
    <property type="entry name" value="Nucleotide cyclase"/>
    <property type="match status" value="1"/>
</dbReference>
<feature type="transmembrane region" description="Helical" evidence="4">
    <location>
        <begin position="72"/>
        <end position="91"/>
    </location>
</feature>
<evidence type="ECO:0000256" key="1">
    <source>
        <dbReference type="ARBA" id="ARBA00012528"/>
    </source>
</evidence>
<gene>
    <name evidence="6" type="ORF">FOB72_29075</name>
</gene>
<evidence type="ECO:0000256" key="4">
    <source>
        <dbReference type="SAM" id="Phobius"/>
    </source>
</evidence>
<dbReference type="NCBIfam" id="TIGR00254">
    <property type="entry name" value="GGDEF"/>
    <property type="match status" value="1"/>
</dbReference>
<dbReference type="GO" id="GO:0043709">
    <property type="term" value="P:cell adhesion involved in single-species biofilm formation"/>
    <property type="evidence" value="ECO:0007669"/>
    <property type="project" value="TreeGrafter"/>
</dbReference>
<dbReference type="EC" id="2.7.7.65" evidence="1"/>
<sequence length="439" mass="46587">MQLAQQTIVVVMMVVFSSTLLMSAGLVVALRASEAGRQWALGHVVASAAGLLVVACTAGYDLLHPGYPQHGIPPPGALQLSALGAGCYILGRLTIYRGVRTFYGLPPHTVPLRLFGLVVVTLLVIATGLSDARLLVHALAYGVLAMVSFSTIVIMLRSDRGRTGIGGPVVMVSHLVLLAGQVVALTSFASPISGGGAAVTPFFMQPSGMAWPLLSMIAAMMAVLLGLFGFCMMATEQIIALNENGARVDALTGLLNRGALDQSAASLIARWQRDGEALSCLVIDVDHFKQVNDTFGHDAGDGILREIAAALDHSRRASDIAARYGGEEFCILCPHTDELQATALANRILRKVRAIPLPGRERYASVSIGVAQLRAATGARDVIWRGLFAEADRALYSAKERGRDQFVIASRVMDEVPVTSSDTDTMLPLREPDPLPISV</sequence>
<feature type="transmembrane region" description="Helical" evidence="4">
    <location>
        <begin position="6"/>
        <end position="28"/>
    </location>
</feature>
<evidence type="ECO:0000256" key="3">
    <source>
        <dbReference type="SAM" id="MobiDB-lite"/>
    </source>
</evidence>
<feature type="domain" description="GGDEF" evidence="5">
    <location>
        <begin position="276"/>
        <end position="411"/>
    </location>
</feature>
<accession>A0A5P2HCJ9</accession>
<keyword evidence="4" id="KW-1133">Transmembrane helix</keyword>
<dbReference type="GO" id="GO:0052621">
    <property type="term" value="F:diguanylate cyclase activity"/>
    <property type="evidence" value="ECO:0007669"/>
    <property type="project" value="UniProtKB-EC"/>
</dbReference>